<protein>
    <submittedName>
        <fullName evidence="1">Uncharacterized protein</fullName>
    </submittedName>
</protein>
<reference evidence="1 2" key="1">
    <citation type="submission" date="2020-07" db="EMBL/GenBank/DDBJ databases">
        <title>Comparative genomics of pyrophilous fungi reveals a link between fire events and developmental genes.</title>
        <authorList>
            <consortium name="DOE Joint Genome Institute"/>
            <person name="Steindorff A.S."/>
            <person name="Carver A."/>
            <person name="Calhoun S."/>
            <person name="Stillman K."/>
            <person name="Liu H."/>
            <person name="Lipzen A."/>
            <person name="Pangilinan J."/>
            <person name="Labutti K."/>
            <person name="Bruns T.D."/>
            <person name="Grigoriev I.V."/>
        </authorList>
    </citation>
    <scope>NUCLEOTIDE SEQUENCE [LARGE SCALE GENOMIC DNA]</scope>
    <source>
        <strain evidence="1 2">CBS 144469</strain>
    </source>
</reference>
<evidence type="ECO:0000313" key="2">
    <source>
        <dbReference type="Proteomes" id="UP000521943"/>
    </source>
</evidence>
<organism evidence="1 2">
    <name type="scientific">Ephemerocybe angulata</name>
    <dbReference type="NCBI Taxonomy" id="980116"/>
    <lineage>
        <taxon>Eukaryota</taxon>
        <taxon>Fungi</taxon>
        <taxon>Dikarya</taxon>
        <taxon>Basidiomycota</taxon>
        <taxon>Agaricomycotina</taxon>
        <taxon>Agaricomycetes</taxon>
        <taxon>Agaricomycetidae</taxon>
        <taxon>Agaricales</taxon>
        <taxon>Agaricineae</taxon>
        <taxon>Psathyrellaceae</taxon>
        <taxon>Ephemerocybe</taxon>
    </lineage>
</organism>
<name>A0A8H6HW65_9AGAR</name>
<comment type="caution">
    <text evidence="1">The sequence shown here is derived from an EMBL/GenBank/DDBJ whole genome shotgun (WGS) entry which is preliminary data.</text>
</comment>
<keyword evidence="2" id="KW-1185">Reference proteome</keyword>
<dbReference type="EMBL" id="JACGCI010000038">
    <property type="protein sequence ID" value="KAF6753644.1"/>
    <property type="molecule type" value="Genomic_DNA"/>
</dbReference>
<gene>
    <name evidence="1" type="ORF">DFP72DRAFT_848914</name>
</gene>
<proteinExistence type="predicted"/>
<accession>A0A8H6HW65</accession>
<dbReference type="Proteomes" id="UP000521943">
    <property type="component" value="Unassembled WGS sequence"/>
</dbReference>
<dbReference type="AlphaFoldDB" id="A0A8H6HW65"/>
<evidence type="ECO:0000313" key="1">
    <source>
        <dbReference type="EMBL" id="KAF6753644.1"/>
    </source>
</evidence>
<sequence length="387" mass="42840">MTLGDEGRRVGLVWIANWRSVQLPTGVRRRWWASRKGRVGACWACVGELKTFLENRAKDEHQREEGCRITASTHKIGDMNGCHSLVCFGCVDYRMSARPTMLNVSDADRGNGAILAYEFAWARAKEKLCPRKALAHIAPSTLPNSPELQTQKLHLSSKPPSFPTSCSPPSLRLARRTSIHCVDAILVSTYPVWHRGHLTISQHLRRGTSSYSEDDIASARAQLPQARCEVTFKFSQPARFSSTMARGTSIRRLGAFSDIDLPLDDFQHTPHMPPHRSRDAVLSSRGEIRARDKFQQITTVSDFQGLQGSGCRASIRRVGAFSGVDRNGAFNFVPMHRTHTYRPDFEFATGVGVHASSLPPAPATGCLRVAVDVNVNSADVSCVFRDA</sequence>